<feature type="domain" description="Protein kinase" evidence="3">
    <location>
        <begin position="203"/>
        <end position="427"/>
    </location>
</feature>
<name>A0A1F6EK58_9BACT</name>
<dbReference type="Pfam" id="PF00069">
    <property type="entry name" value="Pkinase"/>
    <property type="match status" value="1"/>
</dbReference>
<keyword evidence="1" id="KW-0433">Leucine-rich repeat</keyword>
<dbReference type="SMART" id="SM00364">
    <property type="entry name" value="LRR_BAC"/>
    <property type="match status" value="2"/>
</dbReference>
<protein>
    <recommendedName>
        <fullName evidence="3">Protein kinase domain-containing protein</fullName>
    </recommendedName>
</protein>
<dbReference type="InterPro" id="IPR003591">
    <property type="entry name" value="Leu-rich_rpt_typical-subtyp"/>
</dbReference>
<dbReference type="PANTHER" id="PTHR48051:SF1">
    <property type="entry name" value="RAS SUPPRESSOR PROTEIN 1"/>
    <property type="match status" value="1"/>
</dbReference>
<dbReference type="SUPFAM" id="SSF56112">
    <property type="entry name" value="Protein kinase-like (PK-like)"/>
    <property type="match status" value="1"/>
</dbReference>
<dbReference type="GO" id="GO:0004672">
    <property type="term" value="F:protein kinase activity"/>
    <property type="evidence" value="ECO:0007669"/>
    <property type="project" value="InterPro"/>
</dbReference>
<evidence type="ECO:0000256" key="2">
    <source>
        <dbReference type="ARBA" id="ARBA00022737"/>
    </source>
</evidence>
<sequence>MGKIPFFAGYDPESKKLTLRGATHFPPEVLDFADSIEILDASNCGLSALPQDFGRLRNLKVAFFSNNLFEEIPEVLSQCSNLSMLAFKSCKIARFPENALPPSIRWLMLTDNLLTELPASIGALTHLQKLALAGNRLSSLPDEMAACRELELLRISANNFTSPPPDWLFSLPRLAWYGDAGNPFSAKSAVEQTPLSEISWNEIALGRMINESPSTTVYEATVTATDERVAVKIFKTGLASDGYPADDMHASIAAGEHENLIRIIGQLTQTPDDKHGLVLSLVPSTYTKLGLPPNFDTCTRDTFPESVSFSLPYVRNVLRGVASAGRHLHGHGLAHGDLYAHNTLSNAEGHSLLGDFGAASLYDPSSGKARERLDVRAFGCLMDDLLSRCEKGSPTEDIAKLRSLQDACMNASVSERPLFSEICEALK</sequence>
<keyword evidence="2" id="KW-0677">Repeat</keyword>
<evidence type="ECO:0000259" key="3">
    <source>
        <dbReference type="PROSITE" id="PS50011"/>
    </source>
</evidence>
<dbReference type="InterPro" id="IPR050216">
    <property type="entry name" value="LRR_domain-containing"/>
</dbReference>
<dbReference type="EMBL" id="MFMA01000013">
    <property type="protein sequence ID" value="OGG74034.1"/>
    <property type="molecule type" value="Genomic_DNA"/>
</dbReference>
<comment type="caution">
    <text evidence="4">The sequence shown here is derived from an EMBL/GenBank/DDBJ whole genome shotgun (WGS) entry which is preliminary data.</text>
</comment>
<dbReference type="Gene3D" id="1.10.510.10">
    <property type="entry name" value="Transferase(Phosphotransferase) domain 1"/>
    <property type="match status" value="1"/>
</dbReference>
<dbReference type="SMART" id="SM00369">
    <property type="entry name" value="LRR_TYP"/>
    <property type="match status" value="2"/>
</dbReference>
<dbReference type="PANTHER" id="PTHR48051">
    <property type="match status" value="1"/>
</dbReference>
<accession>A0A1F6EK58</accession>
<dbReference type="InterPro" id="IPR011009">
    <property type="entry name" value="Kinase-like_dom_sf"/>
</dbReference>
<dbReference type="InterPro" id="IPR000719">
    <property type="entry name" value="Prot_kinase_dom"/>
</dbReference>
<dbReference type="PROSITE" id="PS50011">
    <property type="entry name" value="PROTEIN_KINASE_DOM"/>
    <property type="match status" value="1"/>
</dbReference>
<dbReference type="InterPro" id="IPR001611">
    <property type="entry name" value="Leu-rich_rpt"/>
</dbReference>
<dbReference type="AlphaFoldDB" id="A0A1F6EK58"/>
<gene>
    <name evidence="4" type="ORF">A3A40_01715</name>
</gene>
<dbReference type="Pfam" id="PF13855">
    <property type="entry name" value="LRR_8"/>
    <property type="match status" value="1"/>
</dbReference>
<dbReference type="GO" id="GO:0005737">
    <property type="term" value="C:cytoplasm"/>
    <property type="evidence" value="ECO:0007669"/>
    <property type="project" value="TreeGrafter"/>
</dbReference>
<evidence type="ECO:0000313" key="5">
    <source>
        <dbReference type="Proteomes" id="UP000178427"/>
    </source>
</evidence>
<dbReference type="InterPro" id="IPR032675">
    <property type="entry name" value="LRR_dom_sf"/>
</dbReference>
<proteinExistence type="predicted"/>
<dbReference type="Gene3D" id="3.80.10.10">
    <property type="entry name" value="Ribonuclease Inhibitor"/>
    <property type="match status" value="2"/>
</dbReference>
<evidence type="ECO:0000256" key="1">
    <source>
        <dbReference type="ARBA" id="ARBA00022614"/>
    </source>
</evidence>
<dbReference type="GO" id="GO:0005524">
    <property type="term" value="F:ATP binding"/>
    <property type="evidence" value="ECO:0007669"/>
    <property type="project" value="InterPro"/>
</dbReference>
<evidence type="ECO:0000313" key="4">
    <source>
        <dbReference type="EMBL" id="OGG74034.1"/>
    </source>
</evidence>
<dbReference type="PROSITE" id="PS51450">
    <property type="entry name" value="LRR"/>
    <property type="match status" value="1"/>
</dbReference>
<organism evidence="4 5">
    <name type="scientific">Candidatus Kaiserbacteria bacterium RIFCSPLOWO2_01_FULL_54_20</name>
    <dbReference type="NCBI Taxonomy" id="1798513"/>
    <lineage>
        <taxon>Bacteria</taxon>
        <taxon>Candidatus Kaiseribacteriota</taxon>
    </lineage>
</organism>
<dbReference type="SUPFAM" id="SSF52058">
    <property type="entry name" value="L domain-like"/>
    <property type="match status" value="1"/>
</dbReference>
<reference evidence="4 5" key="1">
    <citation type="journal article" date="2016" name="Nat. Commun.">
        <title>Thousands of microbial genomes shed light on interconnected biogeochemical processes in an aquifer system.</title>
        <authorList>
            <person name="Anantharaman K."/>
            <person name="Brown C.T."/>
            <person name="Hug L.A."/>
            <person name="Sharon I."/>
            <person name="Castelle C.J."/>
            <person name="Probst A.J."/>
            <person name="Thomas B.C."/>
            <person name="Singh A."/>
            <person name="Wilkins M.J."/>
            <person name="Karaoz U."/>
            <person name="Brodie E.L."/>
            <person name="Williams K.H."/>
            <person name="Hubbard S.S."/>
            <person name="Banfield J.F."/>
        </authorList>
    </citation>
    <scope>NUCLEOTIDE SEQUENCE [LARGE SCALE GENOMIC DNA]</scope>
</reference>
<dbReference type="Proteomes" id="UP000178427">
    <property type="component" value="Unassembled WGS sequence"/>
</dbReference>